<feature type="compositionally biased region" description="Basic and acidic residues" evidence="1">
    <location>
        <begin position="377"/>
        <end position="388"/>
    </location>
</feature>
<feature type="region of interest" description="Disordered" evidence="1">
    <location>
        <begin position="1"/>
        <end position="44"/>
    </location>
</feature>
<dbReference type="eggNOG" id="ENOG502SC4N">
    <property type="taxonomic scope" value="Eukaryota"/>
</dbReference>
<name>G0S8H5_CHATD</name>
<dbReference type="GO" id="GO:0001164">
    <property type="term" value="F:RNA polymerase I core promoter sequence-specific DNA binding"/>
    <property type="evidence" value="ECO:0007669"/>
    <property type="project" value="InterPro"/>
</dbReference>
<dbReference type="GO" id="GO:0017025">
    <property type="term" value="F:TBP-class protein binding"/>
    <property type="evidence" value="ECO:0007669"/>
    <property type="project" value="TreeGrafter"/>
</dbReference>
<dbReference type="AlphaFoldDB" id="G0S8H5"/>
<protein>
    <submittedName>
        <fullName evidence="2">Uncharacterized protein</fullName>
    </submittedName>
</protein>
<feature type="compositionally biased region" description="Basic and acidic residues" evidence="1">
    <location>
        <begin position="83"/>
        <end position="103"/>
    </location>
</feature>
<dbReference type="GeneID" id="18257028"/>
<dbReference type="RefSeq" id="XP_006693445.1">
    <property type="nucleotide sequence ID" value="XM_006693382.1"/>
</dbReference>
<dbReference type="HOGENOM" id="CLU_027162_0_1_1"/>
<feature type="compositionally biased region" description="Basic residues" evidence="1">
    <location>
        <begin position="140"/>
        <end position="151"/>
    </location>
</feature>
<dbReference type="OMA" id="TPNESHQ"/>
<feature type="region of interest" description="Disordered" evidence="1">
    <location>
        <begin position="350"/>
        <end position="392"/>
    </location>
</feature>
<dbReference type="GO" id="GO:0042790">
    <property type="term" value="P:nucleolar large rRNA transcription by RNA polymerase I"/>
    <property type="evidence" value="ECO:0007669"/>
    <property type="project" value="TreeGrafter"/>
</dbReference>
<feature type="compositionally biased region" description="Acidic residues" evidence="1">
    <location>
        <begin position="350"/>
        <end position="375"/>
    </location>
</feature>
<keyword evidence="3" id="KW-1185">Reference proteome</keyword>
<accession>G0S8H5</accession>
<evidence type="ECO:0000313" key="2">
    <source>
        <dbReference type="EMBL" id="EGS21149.1"/>
    </source>
</evidence>
<feature type="compositionally biased region" description="Acidic residues" evidence="1">
    <location>
        <begin position="248"/>
        <end position="257"/>
    </location>
</feature>
<dbReference type="PANTHER" id="PTHR28244:SF1">
    <property type="entry name" value="RNA POLYMERASE I-SPECIFIC TRANSCRIPTION INITIATION FACTOR RRN11"/>
    <property type="match status" value="1"/>
</dbReference>
<organism evidence="3">
    <name type="scientific">Chaetomium thermophilum (strain DSM 1495 / CBS 144.50 / IMI 039719)</name>
    <name type="common">Thermochaetoides thermophila</name>
    <dbReference type="NCBI Taxonomy" id="759272"/>
    <lineage>
        <taxon>Eukaryota</taxon>
        <taxon>Fungi</taxon>
        <taxon>Dikarya</taxon>
        <taxon>Ascomycota</taxon>
        <taxon>Pezizomycotina</taxon>
        <taxon>Sordariomycetes</taxon>
        <taxon>Sordariomycetidae</taxon>
        <taxon>Sordariales</taxon>
        <taxon>Chaetomiaceae</taxon>
        <taxon>Thermochaetoides</taxon>
    </lineage>
</organism>
<dbReference type="Pfam" id="PF04090">
    <property type="entry name" value="Rrn11"/>
    <property type="match status" value="1"/>
</dbReference>
<dbReference type="OrthoDB" id="2159786at2759"/>
<dbReference type="GO" id="GO:0001181">
    <property type="term" value="F:RNA polymerase I general transcription initiation factor activity"/>
    <property type="evidence" value="ECO:0007669"/>
    <property type="project" value="InterPro"/>
</dbReference>
<dbReference type="KEGG" id="cthr:CTHT_0029900"/>
<proteinExistence type="predicted"/>
<reference evidence="2 3" key="1">
    <citation type="journal article" date="2011" name="Cell">
        <title>Insight into structure and assembly of the nuclear pore complex by utilizing the genome of a eukaryotic thermophile.</title>
        <authorList>
            <person name="Amlacher S."/>
            <person name="Sarges P."/>
            <person name="Flemming D."/>
            <person name="van Noort V."/>
            <person name="Kunze R."/>
            <person name="Devos D.P."/>
            <person name="Arumugam M."/>
            <person name="Bork P."/>
            <person name="Hurt E."/>
        </authorList>
    </citation>
    <scope>NUCLEOTIDE SEQUENCE [LARGE SCALE GENOMIC DNA]</scope>
    <source>
        <strain evidence="3">DSM 1495 / CBS 144.50 / IMI 039719</strain>
    </source>
</reference>
<dbReference type="STRING" id="759272.G0S8H5"/>
<dbReference type="InterPro" id="IPR053029">
    <property type="entry name" value="RNA_pol_I-specific_init_factor"/>
</dbReference>
<dbReference type="EMBL" id="GL988041">
    <property type="protein sequence ID" value="EGS21149.1"/>
    <property type="molecule type" value="Genomic_DNA"/>
</dbReference>
<dbReference type="Proteomes" id="UP000008066">
    <property type="component" value="Unassembled WGS sequence"/>
</dbReference>
<feature type="region of interest" description="Disordered" evidence="1">
    <location>
        <begin position="82"/>
        <end position="163"/>
    </location>
</feature>
<evidence type="ECO:0000256" key="1">
    <source>
        <dbReference type="SAM" id="MobiDB-lite"/>
    </source>
</evidence>
<evidence type="ECO:0000313" key="3">
    <source>
        <dbReference type="Proteomes" id="UP000008066"/>
    </source>
</evidence>
<feature type="region of interest" description="Disordered" evidence="1">
    <location>
        <begin position="236"/>
        <end position="257"/>
    </location>
</feature>
<gene>
    <name evidence="2" type="ORF">CTHT_0029900</name>
</gene>
<dbReference type="GO" id="GO:0070860">
    <property type="term" value="C:RNA polymerase I core factor complex"/>
    <property type="evidence" value="ECO:0007669"/>
    <property type="project" value="TreeGrafter"/>
</dbReference>
<dbReference type="PANTHER" id="PTHR28244">
    <property type="entry name" value="RNA POLYMERASE I-SPECIFIC TRANSCRIPTION INITIATION FACTOR RRN11"/>
    <property type="match status" value="1"/>
</dbReference>
<dbReference type="InterPro" id="IPR007224">
    <property type="entry name" value="TIF_Rrn11"/>
</dbReference>
<sequence>MDFPTIQTPSSTRSKRKRSNNTKSSPANNEGTDRVINPHSHTPDTLRQFALAGYPADAPAPAEVWPGFPHRAPDRRRHFRFYYHPDEQGDRGRNGKGEGRGPSRGDGVLEGDREQAEGEEGDADVDSTTAVESGDDGHTYHHRRRRHRRKSSGANGLSAEEDRKARAYRAHVGWLTTILRRALATNDLPTAKRAFGLLIRASVYGKPVDLRYERLWEMGGEILLREGDQLLEQVQKNDRGQQQGGVTEEAEGETERDEGQDWLWQNIGIEAGSGPRQTSMSRREKWEREDRVAEERLEKLKGYFGYLVQQYPYSRQHAGSAGPVVDFQVALFGIELEEIWRAHKRGLERLDEEAADPDEEDPEVDEEMPEYDFTQDYDLHDGNDEGVNRDSYSQDYDYALPRHSPKVDDPLRDLTPRERRLHTQRITLYKQTLSRLASLSERMDSVMETLPFSRDAEMLRLRAMVALYAGDVAITPRLTRSIDETIEGRRERLRQRGKAREMLARMREVGGEMGELERIWRELVKEEEEEEEREEREEVGF</sequence>